<name>B9Z4Y5_9NEIS</name>
<dbReference type="eggNOG" id="ENOG50331TI">
    <property type="taxonomic scope" value="Bacteria"/>
</dbReference>
<evidence type="ECO:0000313" key="1">
    <source>
        <dbReference type="EMBL" id="EEG08217.1"/>
    </source>
</evidence>
<dbReference type="RefSeq" id="WP_008954440.1">
    <property type="nucleotide sequence ID" value="NZ_ACIS01000006.1"/>
</dbReference>
<comment type="caution">
    <text evidence="1">The sequence shown here is derived from an EMBL/GenBank/DDBJ whole genome shotgun (WGS) entry which is preliminary data.</text>
</comment>
<reference evidence="1 2" key="1">
    <citation type="submission" date="2009-02" db="EMBL/GenBank/DDBJ databases">
        <title>Sequencing of the draft genome and assembly of Lutiella nitroferrum 2002.</title>
        <authorList>
            <consortium name="US DOE Joint Genome Institute (JGI-PGF)"/>
            <person name="Lucas S."/>
            <person name="Copeland A."/>
            <person name="Lapidus A."/>
            <person name="Glavina del Rio T."/>
            <person name="Tice H."/>
            <person name="Bruce D."/>
            <person name="Goodwin L."/>
            <person name="Pitluck S."/>
            <person name="Larimer F."/>
            <person name="Land M.L."/>
            <person name="Hauser L."/>
            <person name="Coates J.D."/>
        </authorList>
    </citation>
    <scope>NUCLEOTIDE SEQUENCE [LARGE SCALE GENOMIC DNA]</scope>
    <source>
        <strain evidence="1 2">2002</strain>
    </source>
</reference>
<dbReference type="Proteomes" id="UP000003165">
    <property type="component" value="Unassembled WGS sequence"/>
</dbReference>
<gene>
    <name evidence="1" type="ORF">FuraDRAFT_2420</name>
</gene>
<protein>
    <submittedName>
        <fullName evidence="1">Uncharacterized protein</fullName>
    </submittedName>
</protein>
<proteinExistence type="predicted"/>
<accession>B9Z4Y5</accession>
<sequence>MFFAKVDQQGIVEAAFMGSGVDPDGLVEIGEDDYIRIRSGGAFHIVDGEVVALPPEPIVLAELLTQRLVDINTHAASLLATLSASYPDGEVQSWAQQTREAEALVADPVASTPLLTAIATARGLTVATLAERVRAKVLSYAVASGQIIGQRQALEDALMAVDLAAPDAAEQLAAIQWPEPSLT</sequence>
<dbReference type="EMBL" id="ACIS01000006">
    <property type="protein sequence ID" value="EEG08217.1"/>
    <property type="molecule type" value="Genomic_DNA"/>
</dbReference>
<dbReference type="AlphaFoldDB" id="B9Z4Y5"/>
<evidence type="ECO:0000313" key="2">
    <source>
        <dbReference type="Proteomes" id="UP000003165"/>
    </source>
</evidence>
<keyword evidence="2" id="KW-1185">Reference proteome</keyword>
<organism evidence="1 2">
    <name type="scientific">Pseudogulbenkiania ferrooxidans 2002</name>
    <dbReference type="NCBI Taxonomy" id="279714"/>
    <lineage>
        <taxon>Bacteria</taxon>
        <taxon>Pseudomonadati</taxon>
        <taxon>Pseudomonadota</taxon>
        <taxon>Betaproteobacteria</taxon>
        <taxon>Neisseriales</taxon>
        <taxon>Chromobacteriaceae</taxon>
        <taxon>Pseudogulbenkiania</taxon>
    </lineage>
</organism>